<dbReference type="GO" id="GO:0051287">
    <property type="term" value="F:NAD binding"/>
    <property type="evidence" value="ECO:0007669"/>
    <property type="project" value="InterPro"/>
</dbReference>
<dbReference type="InterPro" id="IPR006139">
    <property type="entry name" value="D-isomer_2_OHA_DH_cat_dom"/>
</dbReference>
<feature type="domain" description="D-isomer specific 2-hydroxyacid dehydrogenase catalytic" evidence="1">
    <location>
        <begin position="7"/>
        <end position="92"/>
    </location>
</feature>
<evidence type="ECO:0000259" key="1">
    <source>
        <dbReference type="Pfam" id="PF00389"/>
    </source>
</evidence>
<reference evidence="2 3" key="1">
    <citation type="journal article" date="2015" name="Nature">
        <title>rRNA introns, odd ribosomes, and small enigmatic genomes across a large radiation of phyla.</title>
        <authorList>
            <person name="Brown C.T."/>
            <person name="Hug L.A."/>
            <person name="Thomas B.C."/>
            <person name="Sharon I."/>
            <person name="Castelle C.J."/>
            <person name="Singh A."/>
            <person name="Wilkins M.J."/>
            <person name="Williams K.H."/>
            <person name="Banfield J.F."/>
        </authorList>
    </citation>
    <scope>NUCLEOTIDE SEQUENCE [LARGE SCALE GENOMIC DNA]</scope>
</reference>
<comment type="caution">
    <text evidence="2">The sequence shown here is derived from an EMBL/GenBank/DDBJ whole genome shotgun (WGS) entry which is preliminary data.</text>
</comment>
<evidence type="ECO:0000313" key="3">
    <source>
        <dbReference type="Proteomes" id="UP000034911"/>
    </source>
</evidence>
<protein>
    <submittedName>
        <fullName evidence="2">Lactate dehydrogenase and related dehydrogenase</fullName>
    </submittedName>
</protein>
<dbReference type="Gene3D" id="3.40.50.720">
    <property type="entry name" value="NAD(P)-binding Rossmann-like Domain"/>
    <property type="match status" value="1"/>
</dbReference>
<dbReference type="SUPFAM" id="SSF52283">
    <property type="entry name" value="Formate/glycerate dehydrogenase catalytic domain-like"/>
    <property type="match status" value="1"/>
</dbReference>
<accession>A0A0G1N133</accession>
<sequence>MSSFSIFVSRCIPDAGLSLLKKQGYKVKVSPHDRVLTKGELLREMKDIDALLCLLTDKIDGEIMDAGSPRLKIIANYAVGFDNIDLKAAATRAGDYRISRGVYRNAYVGFGTARGRGGTVYSCA</sequence>
<dbReference type="AlphaFoldDB" id="A0A0G1N133"/>
<proteinExistence type="predicted"/>
<dbReference type="EMBL" id="LCLH01000004">
    <property type="protein sequence ID" value="KKU14189.1"/>
    <property type="molecule type" value="Genomic_DNA"/>
</dbReference>
<dbReference type="Proteomes" id="UP000034911">
    <property type="component" value="Unassembled WGS sequence"/>
</dbReference>
<name>A0A0G1N133_9BACT</name>
<dbReference type="GO" id="GO:0016616">
    <property type="term" value="F:oxidoreductase activity, acting on the CH-OH group of donors, NAD or NADP as acceptor"/>
    <property type="evidence" value="ECO:0007669"/>
    <property type="project" value="InterPro"/>
</dbReference>
<evidence type="ECO:0000313" key="2">
    <source>
        <dbReference type="EMBL" id="KKU14189.1"/>
    </source>
</evidence>
<dbReference type="Pfam" id="PF00389">
    <property type="entry name" value="2-Hacid_dh"/>
    <property type="match status" value="1"/>
</dbReference>
<dbReference type="PATRIC" id="fig|1619050.3.peg.82"/>
<gene>
    <name evidence="2" type="ORF">UX20_C0004G0016</name>
</gene>
<dbReference type="STRING" id="1619050.UX20_C0004G0016"/>
<organism evidence="2 3">
    <name type="scientific">Candidatus Magasanikbacteria bacterium GW2011_GWC2_45_8</name>
    <dbReference type="NCBI Taxonomy" id="1619050"/>
    <lineage>
        <taxon>Bacteria</taxon>
        <taxon>Candidatus Magasanikiibacteriota</taxon>
    </lineage>
</organism>